<keyword evidence="3" id="KW-1185">Reference proteome</keyword>
<gene>
    <name evidence="2" type="ORF">E9531_14615</name>
</gene>
<comment type="caution">
    <text evidence="2">The sequence shown here is derived from an EMBL/GenBank/DDBJ whole genome shotgun (WGS) entry which is preliminary data.</text>
</comment>
<feature type="transmembrane region" description="Helical" evidence="1">
    <location>
        <begin position="123"/>
        <end position="144"/>
    </location>
</feature>
<dbReference type="OrthoDB" id="5955722at2"/>
<name>A0A4S8EVF6_9BURK</name>
<feature type="transmembrane region" description="Helical" evidence="1">
    <location>
        <begin position="52"/>
        <end position="73"/>
    </location>
</feature>
<feature type="transmembrane region" description="Helical" evidence="1">
    <location>
        <begin position="6"/>
        <end position="31"/>
    </location>
</feature>
<evidence type="ECO:0008006" key="4">
    <source>
        <dbReference type="Google" id="ProtNLM"/>
    </source>
</evidence>
<feature type="transmembrane region" description="Helical" evidence="1">
    <location>
        <begin position="85"/>
        <end position="111"/>
    </location>
</feature>
<protein>
    <recommendedName>
        <fullName evidence="4">Integral membrane protein</fullName>
    </recommendedName>
</protein>
<evidence type="ECO:0000313" key="3">
    <source>
        <dbReference type="Proteomes" id="UP000308917"/>
    </source>
</evidence>
<dbReference type="Proteomes" id="UP000308917">
    <property type="component" value="Unassembled WGS sequence"/>
</dbReference>
<reference evidence="2 3" key="1">
    <citation type="journal article" date="2015" name="Antonie Van Leeuwenhoek">
        <title>Lampropedia puyangensis sp. nov., isolated from symptomatic bark of Populus ? euramericana canker and emended description of Lampropedia hyalina (Ehrenberg 1832) Lee et al. 2004.</title>
        <authorList>
            <person name="Li Y."/>
            <person name="Wang T."/>
            <person name="Piao C.G."/>
            <person name="Wang L.F."/>
            <person name="Tian G.Z."/>
            <person name="Zhu T.H."/>
            <person name="Guo M.W."/>
        </authorList>
    </citation>
    <scope>NUCLEOTIDE SEQUENCE [LARGE SCALE GENOMIC DNA]</scope>
    <source>
        <strain evidence="2 3">2-bin</strain>
    </source>
</reference>
<keyword evidence="1" id="KW-0472">Membrane</keyword>
<dbReference type="PIRSF" id="PIRSF015875">
    <property type="entry name" value="UCP015875"/>
    <property type="match status" value="1"/>
</dbReference>
<organism evidence="2 3">
    <name type="scientific">Lampropedia puyangensis</name>
    <dbReference type="NCBI Taxonomy" id="1330072"/>
    <lineage>
        <taxon>Bacteria</taxon>
        <taxon>Pseudomonadati</taxon>
        <taxon>Pseudomonadota</taxon>
        <taxon>Betaproteobacteria</taxon>
        <taxon>Burkholderiales</taxon>
        <taxon>Comamonadaceae</taxon>
        <taxon>Lampropedia</taxon>
    </lineage>
</organism>
<keyword evidence="1" id="KW-1133">Transmembrane helix</keyword>
<evidence type="ECO:0000256" key="1">
    <source>
        <dbReference type="SAM" id="Phobius"/>
    </source>
</evidence>
<evidence type="ECO:0000313" key="2">
    <source>
        <dbReference type="EMBL" id="THT98448.1"/>
    </source>
</evidence>
<dbReference type="AlphaFoldDB" id="A0A4S8EVF6"/>
<dbReference type="InterPro" id="IPR007418">
    <property type="entry name" value="DUF474"/>
</dbReference>
<dbReference type="EMBL" id="STFG01000021">
    <property type="protein sequence ID" value="THT98448.1"/>
    <property type="molecule type" value="Genomic_DNA"/>
</dbReference>
<proteinExistence type="predicted"/>
<accession>A0A4S8EVF6</accession>
<keyword evidence="1" id="KW-0812">Transmembrane</keyword>
<sequence>MHYNWVLVLHLFAAIAFVGTVFVEVVLIEGLHKQLSKPQMTMLESALANRSVRVMPWVIGLLFGTGLTLAWSYRDALAQPLASSFSILLVCKITLALSVLTHIATAMWWRLHGRLNGQRSRRLHYNVFAHVVVIVFLAKAMFFVSW</sequence>